<evidence type="ECO:0000256" key="9">
    <source>
        <dbReference type="SAM" id="Phobius"/>
    </source>
</evidence>
<dbReference type="FunFam" id="3.40.50.300:FF:000335">
    <property type="entry name" value="ATP binding cassette subfamily A member 5"/>
    <property type="match status" value="2"/>
</dbReference>
<sequence length="1564" mass="177638">EHGKTNDPKSLPELEIHVAALRRDIYAESPQHWRMEKIGKLFIISVMSAHQYLATACLVICFASIMSQDKENGFRPLMALMGMRRVSYLLAHLIIHQVGVVFLAAFGTLIHYILGSELTDEKLTASDYFSMFNSNLLASWHQFGLGLIFCSFARSTRTVMFPLLALFATLVIGQLVLVNRVLEDVVWQRNSTIDDMGYLIPSYAHSSIHIQILNKAMATRNEKYVSFYLEMQVTLALIFNLIGIYLDCVLNTGTGHKFNWTFPIDFCKLCLTTMTTREEVNRQPSIFLKGNTNLSIDRLVEESKLQFTRVWLKGVTKDYIRWRGLRKSTFRAVTKVDLLLQKGEITAILGHNGAGKTTIFSILAGLQPATGGQISIFGKNPLDAWDAINLRKITGVCTQFDVLDDRLTAYEHMRLVGAIKGLSYSATLTETVKLFAQLELESYSDMATSLLPGGDKRKLSVAMALIGSPRLIMLDEPTSGVDPFSRRCIWRVLRDYRPNRVIVLITHYMDEADVLADRKAIMIAGRLVCYGTSKFLKENYNPGYMLHLTIMSKCNSASRLKHFLCNRFTGVSFVREFNEQLTFFVQPQAITQLASVLFSPIGQEELKACCVTSFGFTVTSLEEIFLKLDAEPMDWDDSKLLPVPNDAQGGRRKSRTVERIKQLTHPLSIRSWQERRSVPAAIVKEPLLPTSSRPGWRVGLRQFGVLLRVLLGLLILPTPIYILLRTCLPVIVVAISAIIYHLEITTMPNDIRLDERSYITRMNMTNTRQHISFAHHKDSRASSSENIDDDLFQKDVECLRTIFGPKEPYIEEFHFDPTTSPTGFSEDSTDTAHNYSRRGSIRYDIKSWNSRMINFTIILGQKDEDLTKQILLHHFALWNCMHFRNLKMSDALDFVEATVPWIGDVTSWESQWPEWHPQLKMGTACIYLIACGVANCILSPLIAADIVREKELRILTQLHLYGMKHWAYWGAHFFTHIFQYIMLACFTTIVMFPFKSHILSSWQTVILHNWINMLSAVDNILLIYVCCLFFQSAGGATVLFGSTVMIVIFVNITIFFIPLTILEAAYGLILFFFPFADPFLSLLLTDFRIRLEKIYLFATTDAIYMPSLWRLLRYNHVKISQLIHSFRILVMGAIFIGANIYIHEITPRRKERKYYKVLRRLQPLSELDVRQMPYVVQATTEKVTDFIRSKPDAKALHNADSVVAFAYKLTKCYFLGSLSFLGRFLNALRCHTRVLDENTKVAVADISFLVKRSEIFGILGPSGSGKSTLLDCLATVLQQDSGQAGVVNTRTNELLPNPTAVEQGAIGFCPQYNPIWPQLTVREHLVIYSVMRDLNQPAIEAHVSRLISAVNMERYRDTYAGSLSGGCKRRLSMAISLVGDPSLVIMDEPSCGVDPRSRRNLWKTLLNCIRGTKRGCLVTTHFIDEGESLCDRLAIIVNGHMLSIGTPLALKLSCGRGLIIDLKMSRNYSLMPEDADYEVHHNLVIFMRYLKEQLPSVEIADQFEDRVLLQFSQNTLDLFQRALNILLQAHKDGAIEDFSISSPTLEQVYFELAKTQLHGTNPFT</sequence>
<dbReference type="InterPro" id="IPR027417">
    <property type="entry name" value="P-loop_NTPase"/>
</dbReference>
<feature type="transmembrane region" description="Helical" evidence="9">
    <location>
        <begin position="86"/>
        <end position="114"/>
    </location>
</feature>
<dbReference type="Pfam" id="PF12698">
    <property type="entry name" value="ABC2_membrane_3"/>
    <property type="match status" value="1"/>
</dbReference>
<evidence type="ECO:0000256" key="7">
    <source>
        <dbReference type="ARBA" id="ARBA00022989"/>
    </source>
</evidence>
<evidence type="ECO:0000259" key="10">
    <source>
        <dbReference type="PROSITE" id="PS50893"/>
    </source>
</evidence>
<keyword evidence="6" id="KW-0067">ATP-binding</keyword>
<dbReference type="GO" id="GO:0016887">
    <property type="term" value="F:ATP hydrolysis activity"/>
    <property type="evidence" value="ECO:0007669"/>
    <property type="project" value="InterPro"/>
</dbReference>
<organism evidence="11 12">
    <name type="scientific">Paragonimus skrjabini miyazakii</name>
    <dbReference type="NCBI Taxonomy" id="59628"/>
    <lineage>
        <taxon>Eukaryota</taxon>
        <taxon>Metazoa</taxon>
        <taxon>Spiralia</taxon>
        <taxon>Lophotrochozoa</taxon>
        <taxon>Platyhelminthes</taxon>
        <taxon>Trematoda</taxon>
        <taxon>Digenea</taxon>
        <taxon>Plagiorchiida</taxon>
        <taxon>Troglotremata</taxon>
        <taxon>Troglotrematidae</taxon>
        <taxon>Paragonimus</taxon>
    </lineage>
</organism>
<dbReference type="InterPro" id="IPR003593">
    <property type="entry name" value="AAA+_ATPase"/>
</dbReference>
<dbReference type="Proteomes" id="UP000822476">
    <property type="component" value="Unassembled WGS sequence"/>
</dbReference>
<keyword evidence="4 9" id="KW-0812">Transmembrane</keyword>
<evidence type="ECO:0000256" key="5">
    <source>
        <dbReference type="ARBA" id="ARBA00022741"/>
    </source>
</evidence>
<feature type="domain" description="ABC transporter" evidence="10">
    <location>
        <begin position="1222"/>
        <end position="1463"/>
    </location>
</feature>
<keyword evidence="7 9" id="KW-1133">Transmembrane helix</keyword>
<comment type="subcellular location">
    <subcellularLocation>
        <location evidence="1">Membrane</location>
        <topology evidence="1">Multi-pass membrane protein</topology>
    </subcellularLocation>
</comment>
<feature type="transmembrane region" description="Helical" evidence="9">
    <location>
        <begin position="1010"/>
        <end position="1030"/>
    </location>
</feature>
<dbReference type="InterPro" id="IPR003439">
    <property type="entry name" value="ABC_transporter-like_ATP-bd"/>
</dbReference>
<feature type="transmembrane region" description="Helical" evidence="9">
    <location>
        <begin position="1037"/>
        <end position="1059"/>
    </location>
</feature>
<dbReference type="CDD" id="cd03263">
    <property type="entry name" value="ABC_subfamily_A"/>
    <property type="match status" value="2"/>
</dbReference>
<feature type="non-terminal residue" evidence="11">
    <location>
        <position position="1564"/>
    </location>
</feature>
<accession>A0A8S9YAW0</accession>
<dbReference type="GO" id="GO:0016020">
    <property type="term" value="C:membrane"/>
    <property type="evidence" value="ECO:0007669"/>
    <property type="project" value="UniProtKB-SubCell"/>
</dbReference>
<dbReference type="SUPFAM" id="SSF52540">
    <property type="entry name" value="P-loop containing nucleoside triphosphate hydrolases"/>
    <property type="match status" value="2"/>
</dbReference>
<feature type="transmembrane region" description="Helical" evidence="9">
    <location>
        <begin position="41"/>
        <end position="65"/>
    </location>
</feature>
<proteinExistence type="inferred from homology"/>
<evidence type="ECO:0000256" key="1">
    <source>
        <dbReference type="ARBA" id="ARBA00004141"/>
    </source>
</evidence>
<evidence type="ECO:0000313" key="11">
    <source>
        <dbReference type="EMBL" id="KAF7233339.1"/>
    </source>
</evidence>
<evidence type="ECO:0000313" key="12">
    <source>
        <dbReference type="Proteomes" id="UP000822476"/>
    </source>
</evidence>
<gene>
    <name evidence="11" type="ORF">EG68_04279</name>
</gene>
<dbReference type="PANTHER" id="PTHR19229">
    <property type="entry name" value="ATP-BINDING CASSETTE TRANSPORTER SUBFAMILY A ABCA"/>
    <property type="match status" value="1"/>
</dbReference>
<dbReference type="InterPro" id="IPR013525">
    <property type="entry name" value="ABC2_TM"/>
</dbReference>
<dbReference type="GO" id="GO:0005524">
    <property type="term" value="F:ATP binding"/>
    <property type="evidence" value="ECO:0007669"/>
    <property type="project" value="UniProtKB-KW"/>
</dbReference>
<dbReference type="GO" id="GO:0005319">
    <property type="term" value="F:lipid transporter activity"/>
    <property type="evidence" value="ECO:0007669"/>
    <property type="project" value="TreeGrafter"/>
</dbReference>
<feature type="transmembrane region" description="Helical" evidence="9">
    <location>
        <begin position="134"/>
        <end position="152"/>
    </location>
</feature>
<dbReference type="GO" id="GO:0140359">
    <property type="term" value="F:ABC-type transporter activity"/>
    <property type="evidence" value="ECO:0007669"/>
    <property type="project" value="InterPro"/>
</dbReference>
<dbReference type="SMART" id="SM00382">
    <property type="entry name" value="AAA"/>
    <property type="match status" value="2"/>
</dbReference>
<dbReference type="PROSITE" id="PS50893">
    <property type="entry name" value="ABC_TRANSPORTER_2"/>
    <property type="match status" value="2"/>
</dbReference>
<feature type="transmembrane region" description="Helical" evidence="9">
    <location>
        <begin position="159"/>
        <end position="176"/>
    </location>
</feature>
<feature type="transmembrane region" description="Helical" evidence="9">
    <location>
        <begin position="968"/>
        <end position="990"/>
    </location>
</feature>
<reference evidence="11" key="1">
    <citation type="submission" date="2019-07" db="EMBL/GenBank/DDBJ databases">
        <title>Annotation for the trematode Paragonimus miyazaki's.</title>
        <authorList>
            <person name="Choi Y.-J."/>
        </authorList>
    </citation>
    <scope>NUCLEOTIDE SEQUENCE</scope>
    <source>
        <strain evidence="11">Japan</strain>
    </source>
</reference>
<keyword evidence="5" id="KW-0547">Nucleotide-binding</keyword>
<evidence type="ECO:0000256" key="2">
    <source>
        <dbReference type="ARBA" id="ARBA00008869"/>
    </source>
</evidence>
<dbReference type="InterPro" id="IPR026082">
    <property type="entry name" value="ABCA"/>
</dbReference>
<evidence type="ECO:0000256" key="3">
    <source>
        <dbReference type="ARBA" id="ARBA00022448"/>
    </source>
</evidence>
<dbReference type="Gene3D" id="3.40.50.300">
    <property type="entry name" value="P-loop containing nucleotide triphosphate hydrolases"/>
    <property type="match status" value="2"/>
</dbReference>
<evidence type="ECO:0000256" key="6">
    <source>
        <dbReference type="ARBA" id="ARBA00022840"/>
    </source>
</evidence>
<evidence type="ECO:0000256" key="4">
    <source>
        <dbReference type="ARBA" id="ARBA00022692"/>
    </source>
</evidence>
<dbReference type="OrthoDB" id="8061355at2759"/>
<feature type="transmembrane region" description="Helical" evidence="9">
    <location>
        <begin position="1124"/>
        <end position="1142"/>
    </location>
</feature>
<feature type="transmembrane region" description="Helical" evidence="9">
    <location>
        <begin position="225"/>
        <end position="246"/>
    </location>
</feature>
<evidence type="ECO:0000256" key="8">
    <source>
        <dbReference type="ARBA" id="ARBA00023136"/>
    </source>
</evidence>
<feature type="domain" description="ABC transporter" evidence="10">
    <location>
        <begin position="310"/>
        <end position="549"/>
    </location>
</feature>
<feature type="transmembrane region" description="Helical" evidence="9">
    <location>
        <begin position="723"/>
        <end position="742"/>
    </location>
</feature>
<keyword evidence="8 9" id="KW-0472">Membrane</keyword>
<comment type="caution">
    <text evidence="11">The sequence shown here is derived from an EMBL/GenBank/DDBJ whole genome shotgun (WGS) entry which is preliminary data.</text>
</comment>
<comment type="similarity">
    <text evidence="2">Belongs to the ABC transporter superfamily. ABCA family.</text>
</comment>
<dbReference type="Pfam" id="PF00005">
    <property type="entry name" value="ABC_tran"/>
    <property type="match status" value="2"/>
</dbReference>
<name>A0A8S9YAW0_9TREM</name>
<dbReference type="EMBL" id="JTDE01021139">
    <property type="protein sequence ID" value="KAF7233339.1"/>
    <property type="molecule type" value="Genomic_DNA"/>
</dbReference>
<feature type="transmembrane region" description="Helical" evidence="9">
    <location>
        <begin position="1065"/>
        <end position="1087"/>
    </location>
</feature>
<protein>
    <recommendedName>
        <fullName evidence="10">ABC transporter domain-containing protein</fullName>
    </recommendedName>
</protein>
<keyword evidence="3" id="KW-0813">Transport</keyword>
<keyword evidence="12" id="KW-1185">Reference proteome</keyword>